<keyword evidence="2" id="KW-1185">Reference proteome</keyword>
<evidence type="ECO:0000313" key="2">
    <source>
        <dbReference type="Proteomes" id="UP000475862"/>
    </source>
</evidence>
<dbReference type="EMBL" id="VYZN01000044">
    <property type="protein sequence ID" value="KAE9529532.1"/>
    <property type="molecule type" value="Genomic_DNA"/>
</dbReference>
<name>A0A6G0TAX1_APHGL</name>
<gene>
    <name evidence="1" type="ORF">AGLY_011628</name>
</gene>
<organism evidence="1 2">
    <name type="scientific">Aphis glycines</name>
    <name type="common">Soybean aphid</name>
    <dbReference type="NCBI Taxonomy" id="307491"/>
    <lineage>
        <taxon>Eukaryota</taxon>
        <taxon>Metazoa</taxon>
        <taxon>Ecdysozoa</taxon>
        <taxon>Arthropoda</taxon>
        <taxon>Hexapoda</taxon>
        <taxon>Insecta</taxon>
        <taxon>Pterygota</taxon>
        <taxon>Neoptera</taxon>
        <taxon>Paraneoptera</taxon>
        <taxon>Hemiptera</taxon>
        <taxon>Sternorrhyncha</taxon>
        <taxon>Aphidomorpha</taxon>
        <taxon>Aphidoidea</taxon>
        <taxon>Aphididae</taxon>
        <taxon>Aphidini</taxon>
        <taxon>Aphis</taxon>
        <taxon>Aphis</taxon>
    </lineage>
</organism>
<reference evidence="1 2" key="1">
    <citation type="submission" date="2019-08" db="EMBL/GenBank/DDBJ databases">
        <title>The genome of the soybean aphid Biotype 1, its phylome, world population structure and adaptation to the North American continent.</title>
        <authorList>
            <person name="Giordano R."/>
            <person name="Donthu R.K."/>
            <person name="Hernandez A.G."/>
            <person name="Wright C.L."/>
            <person name="Zimin A.V."/>
        </authorList>
    </citation>
    <scope>NUCLEOTIDE SEQUENCE [LARGE SCALE GENOMIC DNA]</scope>
    <source>
        <tissue evidence="1">Whole aphids</tissue>
    </source>
</reference>
<proteinExistence type="predicted"/>
<evidence type="ECO:0000313" key="1">
    <source>
        <dbReference type="EMBL" id="KAE9529532.1"/>
    </source>
</evidence>
<dbReference type="Proteomes" id="UP000475862">
    <property type="component" value="Unassembled WGS sequence"/>
</dbReference>
<accession>A0A6G0TAX1</accession>
<sequence length="173" mass="20502">MYSYNFFIAIRITYEELCIYFSNILTPPKKFYQKLEISIFKKSQNLTFLSYSKIKNSILTKTVPTRFNFLFKEGLKSKIEAFLLFQMLSTDTKKQKLHIIVKSIHSSLLLSDRHSKRHLPSWYSIIVIIKNWCSKKKLQLVSNNGLEQGGPSFYNRLTIYTFIKKLRVAKRKQ</sequence>
<protein>
    <submittedName>
        <fullName evidence="1">Uncharacterized protein</fullName>
    </submittedName>
</protein>
<dbReference type="AlphaFoldDB" id="A0A6G0TAX1"/>
<comment type="caution">
    <text evidence="1">The sequence shown here is derived from an EMBL/GenBank/DDBJ whole genome shotgun (WGS) entry which is preliminary data.</text>
</comment>